<dbReference type="EMBL" id="KV449414">
    <property type="protein sequence ID" value="OAX31412.1"/>
    <property type="molecule type" value="Genomic_DNA"/>
</dbReference>
<dbReference type="Proteomes" id="UP000092154">
    <property type="component" value="Unassembled WGS sequence"/>
</dbReference>
<proteinExistence type="predicted"/>
<protein>
    <submittedName>
        <fullName evidence="2">Uncharacterized protein</fullName>
    </submittedName>
</protein>
<feature type="compositionally biased region" description="Acidic residues" evidence="1">
    <location>
        <begin position="102"/>
        <end position="114"/>
    </location>
</feature>
<dbReference type="AlphaFoldDB" id="A0A1B7MFM9"/>
<gene>
    <name evidence="2" type="ORF">K503DRAFT_87007</name>
</gene>
<name>A0A1B7MFM9_9AGAM</name>
<evidence type="ECO:0000313" key="2">
    <source>
        <dbReference type="EMBL" id="OAX31412.1"/>
    </source>
</evidence>
<reference evidence="2 3" key="1">
    <citation type="submission" date="2016-06" db="EMBL/GenBank/DDBJ databases">
        <title>Comparative genomics of the ectomycorrhizal sister species Rhizopogon vinicolor and Rhizopogon vesiculosus (Basidiomycota: Boletales) reveals a divergence of the mating type B locus.</title>
        <authorList>
            <consortium name="DOE Joint Genome Institute"/>
            <person name="Mujic A.B."/>
            <person name="Kuo A."/>
            <person name="Tritt A."/>
            <person name="Lipzen A."/>
            <person name="Chen C."/>
            <person name="Johnson J."/>
            <person name="Sharma A."/>
            <person name="Barry K."/>
            <person name="Grigoriev I.V."/>
            <person name="Spatafora J.W."/>
        </authorList>
    </citation>
    <scope>NUCLEOTIDE SEQUENCE [LARGE SCALE GENOMIC DNA]</scope>
    <source>
        <strain evidence="2 3">AM-OR11-026</strain>
    </source>
</reference>
<evidence type="ECO:0000313" key="3">
    <source>
        <dbReference type="Proteomes" id="UP000092154"/>
    </source>
</evidence>
<accession>A0A1B7MFM9</accession>
<keyword evidence="3" id="KW-1185">Reference proteome</keyword>
<organism evidence="2 3">
    <name type="scientific">Rhizopogon vinicolor AM-OR11-026</name>
    <dbReference type="NCBI Taxonomy" id="1314800"/>
    <lineage>
        <taxon>Eukaryota</taxon>
        <taxon>Fungi</taxon>
        <taxon>Dikarya</taxon>
        <taxon>Basidiomycota</taxon>
        <taxon>Agaricomycotina</taxon>
        <taxon>Agaricomycetes</taxon>
        <taxon>Agaricomycetidae</taxon>
        <taxon>Boletales</taxon>
        <taxon>Suillineae</taxon>
        <taxon>Rhizopogonaceae</taxon>
        <taxon>Rhizopogon</taxon>
    </lineage>
</organism>
<dbReference type="InParanoid" id="A0A1B7MFM9"/>
<feature type="compositionally biased region" description="Polar residues" evidence="1">
    <location>
        <begin position="115"/>
        <end position="124"/>
    </location>
</feature>
<sequence>MMLSTFSLSAQTIERVLMIHGRRISMRWGRRRRLSSRSSQRSSLSDAPEVEGSSSLKLLPSVDVDAERAGEQGSSLNMSKASLMENEKAESATRGEGHGDSCDLEMESLVDDGGSESNSKSFSDSPGMMWNGRGLPLVQVAVEDELDGVQPGSEDIEMEGFRVQVRGLASGRARFLEICCLDSTCLVLIPYR</sequence>
<dbReference type="OrthoDB" id="10484894at2759"/>
<feature type="compositionally biased region" description="Basic and acidic residues" evidence="1">
    <location>
        <begin position="85"/>
        <end position="101"/>
    </location>
</feature>
<feature type="region of interest" description="Disordered" evidence="1">
    <location>
        <begin position="29"/>
        <end position="128"/>
    </location>
</feature>
<evidence type="ECO:0000256" key="1">
    <source>
        <dbReference type="SAM" id="MobiDB-lite"/>
    </source>
</evidence>
<feature type="compositionally biased region" description="Low complexity" evidence="1">
    <location>
        <begin position="36"/>
        <end position="45"/>
    </location>
</feature>